<feature type="transmembrane region" description="Helical" evidence="4">
    <location>
        <begin position="442"/>
        <end position="467"/>
    </location>
</feature>
<organism evidence="5 6">
    <name type="scientific">Paenibacillus vulneris</name>
    <dbReference type="NCBI Taxonomy" id="1133364"/>
    <lineage>
        <taxon>Bacteria</taxon>
        <taxon>Bacillati</taxon>
        <taxon>Bacillota</taxon>
        <taxon>Bacilli</taxon>
        <taxon>Bacillales</taxon>
        <taxon>Paenibacillaceae</taxon>
        <taxon>Paenibacillus</taxon>
    </lineage>
</organism>
<proteinExistence type="inferred from homology"/>
<dbReference type="InterPro" id="IPR050768">
    <property type="entry name" value="UPF0353/GerABKA_families"/>
</dbReference>
<evidence type="ECO:0000313" key="6">
    <source>
        <dbReference type="Proteomes" id="UP001597180"/>
    </source>
</evidence>
<keyword evidence="6" id="KW-1185">Reference proteome</keyword>
<reference evidence="6" key="1">
    <citation type="journal article" date="2019" name="Int. J. Syst. Evol. Microbiol.">
        <title>The Global Catalogue of Microorganisms (GCM) 10K type strain sequencing project: providing services to taxonomists for standard genome sequencing and annotation.</title>
        <authorList>
            <consortium name="The Broad Institute Genomics Platform"/>
            <consortium name="The Broad Institute Genome Sequencing Center for Infectious Disease"/>
            <person name="Wu L."/>
            <person name="Ma J."/>
        </authorList>
    </citation>
    <scope>NUCLEOTIDE SEQUENCE [LARGE SCALE GENOMIC DNA]</scope>
    <source>
        <strain evidence="6">CCUG 53270</strain>
    </source>
</reference>
<dbReference type="PANTHER" id="PTHR22550">
    <property type="entry name" value="SPORE GERMINATION PROTEIN"/>
    <property type="match status" value="1"/>
</dbReference>
<feature type="transmembrane region" description="Helical" evidence="4">
    <location>
        <begin position="400"/>
        <end position="430"/>
    </location>
</feature>
<feature type="transmembrane region" description="Helical" evidence="4">
    <location>
        <begin position="280"/>
        <end position="301"/>
    </location>
</feature>
<sequence length="533" mass="60019">MPLFSWLRRHIVHTKANNHSQAGPGRKVQPEQTHVLDRAVSVNDRIAWFQKQFHDDADVVIQYFTHSCGTPCALLFIRGLIDQETVQKEVLQAALAIEASNTADFCRQMFDEHHLPVTGIQLSPSLNQGLLSILEGHALLLVEGDCRVLDLPVTSYPKRAIDEAPNESVIRGPREAFIENLQVNTTLIRRRLKTPDLKLEYMKIGRHSRTDVAISYVQGICKPELVQEVKRRLSQIELDGIMGSSYIEEFIEDNPYSPFPQMQYTERPDVVCASLLEGRVAILVDGTPIALLAPVTFFMLMQSAEDYYQRFISSTWIRWIRFAFIFISLLLPSTYIAVTTVHPEIIPKRLLITITSSREVVPFPALIEAFMMELAFEALREAAIRIPKSIGQAVSIIGALIIGTAAVQAGIVSAAMVIIVALTGIASFIIPHYDLGLAFRLLRFPIMILAGMYGLIGIACGLILIYLHLLSLRSFGTPYLTPLTPLSFSDWKDTFVRVPWWFMRRRPSLPSTGTQREPKHTRGWAQQEEEDGD</sequence>
<gene>
    <name evidence="5" type="ORF">ACFQ4B_03925</name>
</gene>
<dbReference type="Proteomes" id="UP001597180">
    <property type="component" value="Unassembled WGS sequence"/>
</dbReference>
<keyword evidence="4" id="KW-0812">Transmembrane</keyword>
<evidence type="ECO:0000313" key="5">
    <source>
        <dbReference type="EMBL" id="MFD1219259.1"/>
    </source>
</evidence>
<dbReference type="RefSeq" id="WP_345585307.1">
    <property type="nucleotide sequence ID" value="NZ_BAABJG010000002.1"/>
</dbReference>
<accession>A0ABW3UIA5</accession>
<dbReference type="InterPro" id="IPR004995">
    <property type="entry name" value="Spore_Ger"/>
</dbReference>
<protein>
    <submittedName>
        <fullName evidence="5">Spore germination protein</fullName>
    </submittedName>
</protein>
<comment type="similarity">
    <text evidence="1">Belongs to the GerABKA family.</text>
</comment>
<keyword evidence="2 4" id="KW-0472">Membrane</keyword>
<name>A0ABW3UIA5_9BACL</name>
<evidence type="ECO:0000256" key="4">
    <source>
        <dbReference type="SAM" id="Phobius"/>
    </source>
</evidence>
<feature type="region of interest" description="Disordered" evidence="3">
    <location>
        <begin position="510"/>
        <end position="533"/>
    </location>
</feature>
<evidence type="ECO:0000256" key="1">
    <source>
        <dbReference type="ARBA" id="ARBA00005278"/>
    </source>
</evidence>
<dbReference type="PIRSF" id="PIRSF005690">
    <property type="entry name" value="GerBA"/>
    <property type="match status" value="1"/>
</dbReference>
<dbReference type="Pfam" id="PF03323">
    <property type="entry name" value="GerA"/>
    <property type="match status" value="1"/>
</dbReference>
<comment type="caution">
    <text evidence="5">The sequence shown here is derived from an EMBL/GenBank/DDBJ whole genome shotgun (WGS) entry which is preliminary data.</text>
</comment>
<dbReference type="PANTHER" id="PTHR22550:SF5">
    <property type="entry name" value="LEUCINE ZIPPER PROTEIN 4"/>
    <property type="match status" value="1"/>
</dbReference>
<evidence type="ECO:0000256" key="3">
    <source>
        <dbReference type="SAM" id="MobiDB-lite"/>
    </source>
</evidence>
<feature type="transmembrane region" description="Helical" evidence="4">
    <location>
        <begin position="322"/>
        <end position="341"/>
    </location>
</feature>
<evidence type="ECO:0000256" key="2">
    <source>
        <dbReference type="ARBA" id="ARBA00023136"/>
    </source>
</evidence>
<keyword evidence="4" id="KW-1133">Transmembrane helix</keyword>
<dbReference type="EMBL" id="JBHTLU010000009">
    <property type="protein sequence ID" value="MFD1219259.1"/>
    <property type="molecule type" value="Genomic_DNA"/>
</dbReference>